<accession>A0A2T8WH92</accession>
<evidence type="ECO:0000313" key="4">
    <source>
        <dbReference type="Proteomes" id="UP000245551"/>
    </source>
</evidence>
<dbReference type="EMBL" id="QDOO01000256">
    <property type="protein sequence ID" value="PVM60325.1"/>
    <property type="molecule type" value="Genomic_DNA"/>
</dbReference>
<dbReference type="Proteomes" id="UP000245068">
    <property type="component" value="Unassembled WGS sequence"/>
</dbReference>
<gene>
    <name evidence="2" type="ORF">C4784_30160</name>
    <name evidence="1" type="ORF">C4855_28630</name>
</gene>
<evidence type="ECO:0000313" key="1">
    <source>
        <dbReference type="EMBL" id="PVJ37797.1"/>
    </source>
</evidence>
<comment type="caution">
    <text evidence="1">The sequence shown here is derived from an EMBL/GenBank/DDBJ whole genome shotgun (WGS) entry which is preliminary data.</text>
</comment>
<proteinExistence type="predicted"/>
<sequence>MFLIVVRLRWHCWFIGIAPRFLVRLRWYCWFIGVAPRFLVRLRWYCWFIGVATLIRDRWHNRNDFVDILVTNDASG</sequence>
<organism evidence="1 4">
    <name type="scientific">Salmonella enterica subsp. enterica serovar Gaminara</name>
    <dbReference type="NCBI Taxonomy" id="913070"/>
    <lineage>
        <taxon>Bacteria</taxon>
        <taxon>Pseudomonadati</taxon>
        <taxon>Pseudomonadota</taxon>
        <taxon>Gammaproteobacteria</taxon>
        <taxon>Enterobacterales</taxon>
        <taxon>Enterobacteriaceae</taxon>
        <taxon>Salmonella</taxon>
    </lineage>
</organism>
<protein>
    <submittedName>
        <fullName evidence="1">Uncharacterized protein</fullName>
    </submittedName>
</protein>
<evidence type="ECO:0000313" key="3">
    <source>
        <dbReference type="Proteomes" id="UP000245068"/>
    </source>
</evidence>
<feature type="non-terminal residue" evidence="1">
    <location>
        <position position="76"/>
    </location>
</feature>
<reference evidence="3 4" key="1">
    <citation type="submission" date="2018-04" db="EMBL/GenBank/DDBJ databases">
        <title>Serotype diversity and antimicrobial resistance among Salmonella enterica isolated from patients at an equine referral hospital.</title>
        <authorList>
            <person name="Leon I.M."/>
            <person name="Lawhon S.D."/>
            <person name="Norman K.N."/>
            <person name="Threadgill D.S."/>
            <person name="Ohta N."/>
            <person name="Vinasco J."/>
            <person name="Scott H.M."/>
        </authorList>
    </citation>
    <scope>NUCLEOTIDE SEQUENCE [LARGE SCALE GENOMIC DNA]</scope>
    <source>
        <strain evidence="2 3">159</strain>
        <strain evidence="1 4">230</strain>
    </source>
</reference>
<dbReference type="AlphaFoldDB" id="A0A2T8WH92"/>
<name>A0A2T8WH92_SALET</name>
<dbReference type="EMBL" id="QDLV01000188">
    <property type="protein sequence ID" value="PVJ37797.1"/>
    <property type="molecule type" value="Genomic_DNA"/>
</dbReference>
<dbReference type="Proteomes" id="UP000245551">
    <property type="component" value="Unassembled WGS sequence"/>
</dbReference>
<evidence type="ECO:0000313" key="2">
    <source>
        <dbReference type="EMBL" id="PVM60325.1"/>
    </source>
</evidence>